<protein>
    <submittedName>
        <fullName evidence="1">Uncharacterized protein</fullName>
    </submittedName>
</protein>
<reference evidence="1" key="2">
    <citation type="submission" date="2020-08" db="EMBL/GenBank/DDBJ databases">
        <title>Plant Genome Project.</title>
        <authorList>
            <person name="Zhang R.-G."/>
        </authorList>
    </citation>
    <scope>NUCLEOTIDE SEQUENCE</scope>
    <source>
        <strain evidence="1">Huo1</strain>
        <tissue evidence="1">Leaf</tissue>
    </source>
</reference>
<evidence type="ECO:0000313" key="2">
    <source>
        <dbReference type="Proteomes" id="UP000298416"/>
    </source>
</evidence>
<reference evidence="1" key="1">
    <citation type="submission" date="2018-01" db="EMBL/GenBank/DDBJ databases">
        <authorList>
            <person name="Mao J.F."/>
        </authorList>
    </citation>
    <scope>NUCLEOTIDE SEQUENCE</scope>
    <source>
        <strain evidence="1">Huo1</strain>
        <tissue evidence="1">Leaf</tissue>
    </source>
</reference>
<gene>
    <name evidence="1" type="ORF">SASPL_130630</name>
</gene>
<name>A0A8X8X7Q1_SALSN</name>
<keyword evidence="2" id="KW-1185">Reference proteome</keyword>
<sequence>MAEISADFGPSENQVNAFLGHSRRRKTYRTRLSWSDREEDILVVSLKDLSTHGWKSDNGFRAGYLGKLEEALRGIVPTPISKRIPTLCPR</sequence>
<dbReference type="EMBL" id="PNBA02000011">
    <property type="protein sequence ID" value="KAG6407634.1"/>
    <property type="molecule type" value="Genomic_DNA"/>
</dbReference>
<dbReference type="Proteomes" id="UP000298416">
    <property type="component" value="Unassembled WGS sequence"/>
</dbReference>
<dbReference type="AlphaFoldDB" id="A0A8X8X7Q1"/>
<accession>A0A8X8X7Q1</accession>
<evidence type="ECO:0000313" key="1">
    <source>
        <dbReference type="EMBL" id="KAG6407634.1"/>
    </source>
</evidence>
<organism evidence="1">
    <name type="scientific">Salvia splendens</name>
    <name type="common">Scarlet sage</name>
    <dbReference type="NCBI Taxonomy" id="180675"/>
    <lineage>
        <taxon>Eukaryota</taxon>
        <taxon>Viridiplantae</taxon>
        <taxon>Streptophyta</taxon>
        <taxon>Embryophyta</taxon>
        <taxon>Tracheophyta</taxon>
        <taxon>Spermatophyta</taxon>
        <taxon>Magnoliopsida</taxon>
        <taxon>eudicotyledons</taxon>
        <taxon>Gunneridae</taxon>
        <taxon>Pentapetalae</taxon>
        <taxon>asterids</taxon>
        <taxon>lamiids</taxon>
        <taxon>Lamiales</taxon>
        <taxon>Lamiaceae</taxon>
        <taxon>Nepetoideae</taxon>
        <taxon>Mentheae</taxon>
        <taxon>Salviinae</taxon>
        <taxon>Salvia</taxon>
        <taxon>Salvia subgen. Calosphace</taxon>
        <taxon>core Calosphace</taxon>
    </lineage>
</organism>
<proteinExistence type="predicted"/>
<comment type="caution">
    <text evidence="1">The sequence shown here is derived from an EMBL/GenBank/DDBJ whole genome shotgun (WGS) entry which is preliminary data.</text>
</comment>